<feature type="binding site" evidence="7">
    <location>
        <position position="30"/>
    </location>
    <ligand>
        <name>substrate</name>
    </ligand>
</feature>
<dbReference type="Gene3D" id="3.40.50.1000">
    <property type="entry name" value="HAD superfamily/HAD-like"/>
    <property type="match status" value="1"/>
</dbReference>
<evidence type="ECO:0000256" key="8">
    <source>
        <dbReference type="PIRSR" id="PIRSR031051-3"/>
    </source>
</evidence>
<dbReference type="PANTHER" id="PTHR20889">
    <property type="entry name" value="PHOSPHATASE, ORPHAN 1, 2"/>
    <property type="match status" value="1"/>
</dbReference>
<feature type="binding site" evidence="8">
    <location>
        <position position="189"/>
    </location>
    <ligand>
        <name>Mg(2+)</name>
        <dbReference type="ChEBI" id="CHEBI:18420"/>
    </ligand>
</feature>
<gene>
    <name evidence="9" type="ORF">NQ314_000885</name>
</gene>
<evidence type="ECO:0000313" key="9">
    <source>
        <dbReference type="EMBL" id="KAJ8971103.1"/>
    </source>
</evidence>
<dbReference type="PIRSF" id="PIRSF031051">
    <property type="entry name" value="PyrdxlP_Pase_PHOSPHO2"/>
    <property type="match status" value="1"/>
</dbReference>
<feature type="active site" description="Proton donor" evidence="6">
    <location>
        <position position="21"/>
    </location>
</feature>
<dbReference type="SUPFAM" id="SSF56784">
    <property type="entry name" value="HAD-like"/>
    <property type="match status" value="1"/>
</dbReference>
<evidence type="ECO:0000256" key="6">
    <source>
        <dbReference type="PIRSR" id="PIRSR031051-1"/>
    </source>
</evidence>
<evidence type="ECO:0000256" key="1">
    <source>
        <dbReference type="ARBA" id="ARBA00001946"/>
    </source>
</evidence>
<dbReference type="InterPro" id="IPR006384">
    <property type="entry name" value="HAD_hydro_PyrdxlP_Pase-like"/>
</dbReference>
<protein>
    <recommendedName>
        <fullName evidence="11">Pyridoxal phosphate phosphatase PHOSPHO2</fullName>
    </recommendedName>
</protein>
<feature type="binding site" evidence="8">
    <location>
        <position position="19"/>
    </location>
    <ligand>
        <name>Mg(2+)</name>
        <dbReference type="ChEBI" id="CHEBI:18420"/>
    </ligand>
</feature>
<comment type="caution">
    <text evidence="9">The sequence shown here is derived from an EMBL/GenBank/DDBJ whole genome shotgun (WGS) entry which is preliminary data.</text>
</comment>
<dbReference type="InterPro" id="IPR023214">
    <property type="entry name" value="HAD_sf"/>
</dbReference>
<sequence length="280" mass="32304">MYTFQQSSFKMSRNLAVFDFDHTIINDNSDTAVMNLVDHSKIPKEVKKLHRSDGWTAFMQGVFNTLHEHNIKEECIKELITKLPPVEGMPELIKEINELLNFDVIIISDSNSYFIDLWLEANDLTQNILKVFTNPARFVNSLLQIQMYHLQDSCKLSTKNLCKGQIMEDFIRTQKEEGVTYETIIYCGDGLNDFCPILRLREKDVACVRDKYKCVEMVKTAKEGKHVDEEGVVRTVKSQVCIWNNGFEIGKFKAVLSEGGEMLNFMKNDIMNGLIKNLRN</sequence>
<organism evidence="9 10">
    <name type="scientific">Rhamnusium bicolor</name>
    <dbReference type="NCBI Taxonomy" id="1586634"/>
    <lineage>
        <taxon>Eukaryota</taxon>
        <taxon>Metazoa</taxon>
        <taxon>Ecdysozoa</taxon>
        <taxon>Arthropoda</taxon>
        <taxon>Hexapoda</taxon>
        <taxon>Insecta</taxon>
        <taxon>Pterygota</taxon>
        <taxon>Neoptera</taxon>
        <taxon>Endopterygota</taxon>
        <taxon>Coleoptera</taxon>
        <taxon>Polyphaga</taxon>
        <taxon>Cucujiformia</taxon>
        <taxon>Chrysomeloidea</taxon>
        <taxon>Cerambycidae</taxon>
        <taxon>Lepturinae</taxon>
        <taxon>Rhagiini</taxon>
        <taxon>Rhamnusium</taxon>
    </lineage>
</organism>
<dbReference type="EMBL" id="JANEYF010000252">
    <property type="protein sequence ID" value="KAJ8971103.1"/>
    <property type="molecule type" value="Genomic_DNA"/>
</dbReference>
<dbReference type="InterPro" id="IPR036412">
    <property type="entry name" value="HAD-like_sf"/>
</dbReference>
<evidence type="ECO:0000256" key="4">
    <source>
        <dbReference type="ARBA" id="ARBA00022801"/>
    </source>
</evidence>
<comment type="similarity">
    <text evidence="2">Belongs to the HAD-like hydrolase superfamily. PHOSPHO family.</text>
</comment>
<dbReference type="PANTHER" id="PTHR20889:SF12">
    <property type="entry name" value="LP01149P"/>
    <property type="match status" value="1"/>
</dbReference>
<name>A0AAV8ZTR9_9CUCU</name>
<evidence type="ECO:0000256" key="7">
    <source>
        <dbReference type="PIRSR" id="PIRSR031051-2"/>
    </source>
</evidence>
<dbReference type="AlphaFoldDB" id="A0AAV8ZTR9"/>
<feature type="binding site" evidence="7">
    <location>
        <position position="109"/>
    </location>
    <ligand>
        <name>substrate</name>
    </ligand>
</feature>
<dbReference type="GO" id="GO:0046872">
    <property type="term" value="F:metal ion binding"/>
    <property type="evidence" value="ECO:0007669"/>
    <property type="project" value="UniProtKB-KW"/>
</dbReference>
<dbReference type="NCBIfam" id="TIGR01488">
    <property type="entry name" value="HAD-SF-IB"/>
    <property type="match status" value="1"/>
</dbReference>
<keyword evidence="3 8" id="KW-0479">Metal-binding</keyword>
<evidence type="ECO:0000313" key="10">
    <source>
        <dbReference type="Proteomes" id="UP001162156"/>
    </source>
</evidence>
<feature type="active site" description="Nucleophile" evidence="6">
    <location>
        <position position="19"/>
    </location>
</feature>
<reference evidence="9" key="1">
    <citation type="journal article" date="2023" name="Insect Mol. Biol.">
        <title>Genome sequencing provides insights into the evolution of gene families encoding plant cell wall-degrading enzymes in longhorned beetles.</title>
        <authorList>
            <person name="Shin N.R."/>
            <person name="Okamura Y."/>
            <person name="Kirsch R."/>
            <person name="Pauchet Y."/>
        </authorList>
    </citation>
    <scope>NUCLEOTIDE SEQUENCE</scope>
    <source>
        <strain evidence="9">RBIC_L_NR</strain>
    </source>
</reference>
<dbReference type="GO" id="GO:0016791">
    <property type="term" value="F:phosphatase activity"/>
    <property type="evidence" value="ECO:0007669"/>
    <property type="project" value="InterPro"/>
</dbReference>
<comment type="cofactor">
    <cofactor evidence="1 8">
        <name>Mg(2+)</name>
        <dbReference type="ChEBI" id="CHEBI:18420"/>
    </cofactor>
</comment>
<evidence type="ECO:0000256" key="2">
    <source>
        <dbReference type="ARBA" id="ARBA00008541"/>
    </source>
</evidence>
<proteinExistence type="inferred from homology"/>
<evidence type="ECO:0000256" key="5">
    <source>
        <dbReference type="ARBA" id="ARBA00022842"/>
    </source>
</evidence>
<evidence type="ECO:0008006" key="11">
    <source>
        <dbReference type="Google" id="ProtNLM"/>
    </source>
</evidence>
<dbReference type="Proteomes" id="UP001162156">
    <property type="component" value="Unassembled WGS sequence"/>
</dbReference>
<keyword evidence="5 8" id="KW-0460">Magnesium</keyword>
<dbReference type="NCBIfam" id="TIGR01489">
    <property type="entry name" value="DKMTPPase-SF"/>
    <property type="match status" value="1"/>
</dbReference>
<dbReference type="InterPro" id="IPR016965">
    <property type="entry name" value="Pase_PHOSPHO-typ"/>
</dbReference>
<dbReference type="Pfam" id="PF06888">
    <property type="entry name" value="Put_Phosphatase"/>
    <property type="match status" value="1"/>
</dbReference>
<feature type="binding site" evidence="8">
    <location>
        <position position="21"/>
    </location>
    <ligand>
        <name>Mg(2+)</name>
        <dbReference type="ChEBI" id="CHEBI:18420"/>
    </ligand>
</feature>
<keyword evidence="10" id="KW-1185">Reference proteome</keyword>
<keyword evidence="4" id="KW-0378">Hydrolase</keyword>
<accession>A0AAV8ZTR9</accession>
<evidence type="ECO:0000256" key="3">
    <source>
        <dbReference type="ARBA" id="ARBA00022723"/>
    </source>
</evidence>